<name>A0A9P6FNW0_9FUNG</name>
<dbReference type="Gene3D" id="3.80.10.10">
    <property type="entry name" value="Ribonuclease Inhibitor"/>
    <property type="match status" value="1"/>
</dbReference>
<dbReference type="EMBL" id="JAABOA010003044">
    <property type="protein sequence ID" value="KAF9579105.1"/>
    <property type="molecule type" value="Genomic_DNA"/>
</dbReference>
<proteinExistence type="predicted"/>
<dbReference type="OrthoDB" id="2432222at2759"/>
<dbReference type="InterPro" id="IPR032675">
    <property type="entry name" value="LRR_dom_sf"/>
</dbReference>
<accession>A0A9P6FNW0</accession>
<feature type="non-terminal residue" evidence="1">
    <location>
        <position position="1"/>
    </location>
</feature>
<reference evidence="1" key="1">
    <citation type="journal article" date="2020" name="Fungal Divers.">
        <title>Resolving the Mortierellaceae phylogeny through synthesis of multi-gene phylogenetics and phylogenomics.</title>
        <authorList>
            <person name="Vandepol N."/>
            <person name="Liber J."/>
            <person name="Desiro A."/>
            <person name="Na H."/>
            <person name="Kennedy M."/>
            <person name="Barry K."/>
            <person name="Grigoriev I.V."/>
            <person name="Miller A.N."/>
            <person name="O'Donnell K."/>
            <person name="Stajich J.E."/>
            <person name="Bonito G."/>
        </authorList>
    </citation>
    <scope>NUCLEOTIDE SEQUENCE</scope>
    <source>
        <strain evidence="1">KOD1015</strain>
    </source>
</reference>
<sequence>DLERLSHGLPPMKCLQVLSFGISLNVVTPNVISRHFATLQYIKLEAAFDCTGPSVQIILTSCPSLRYISGGTLCSQDIDPQVPWVCLGLEHFGVQTQRYRDEQSLIWSQLARLTRLCSLTIGVKTRPPPLSDPTPFGLDEGLEILAPLKRLAHLEIRGSSLEWHEKEVKWVIQSWPNLSSIHGEIQLDKEKQDVLWRRLNSSGIFFWRPDIDFLEYVDLH</sequence>
<keyword evidence="2" id="KW-1185">Reference proteome</keyword>
<organism evidence="1 2">
    <name type="scientific">Lunasporangiospora selenospora</name>
    <dbReference type="NCBI Taxonomy" id="979761"/>
    <lineage>
        <taxon>Eukaryota</taxon>
        <taxon>Fungi</taxon>
        <taxon>Fungi incertae sedis</taxon>
        <taxon>Mucoromycota</taxon>
        <taxon>Mortierellomycotina</taxon>
        <taxon>Mortierellomycetes</taxon>
        <taxon>Mortierellales</taxon>
        <taxon>Mortierellaceae</taxon>
        <taxon>Lunasporangiospora</taxon>
    </lineage>
</organism>
<evidence type="ECO:0000313" key="1">
    <source>
        <dbReference type="EMBL" id="KAF9579105.1"/>
    </source>
</evidence>
<protein>
    <submittedName>
        <fullName evidence="1">Uncharacterized protein</fullName>
    </submittedName>
</protein>
<evidence type="ECO:0000313" key="2">
    <source>
        <dbReference type="Proteomes" id="UP000780801"/>
    </source>
</evidence>
<dbReference type="SUPFAM" id="SSF52047">
    <property type="entry name" value="RNI-like"/>
    <property type="match status" value="1"/>
</dbReference>
<gene>
    <name evidence="1" type="ORF">BGW38_004784</name>
</gene>
<dbReference type="Proteomes" id="UP000780801">
    <property type="component" value="Unassembled WGS sequence"/>
</dbReference>
<dbReference type="AlphaFoldDB" id="A0A9P6FNW0"/>
<comment type="caution">
    <text evidence="1">The sequence shown here is derived from an EMBL/GenBank/DDBJ whole genome shotgun (WGS) entry which is preliminary data.</text>
</comment>